<reference evidence="1 2" key="1">
    <citation type="submission" date="2014-10" db="EMBL/GenBank/DDBJ databases">
        <title>Draft genome sequence of Novosphingobium subterraneum DSM 12447.</title>
        <authorList>
            <person name="Gan H.M."/>
            <person name="Gan H.Y."/>
            <person name="Savka M.A."/>
        </authorList>
    </citation>
    <scope>NUCLEOTIDE SEQUENCE [LARGE SCALE GENOMIC DNA]</scope>
    <source>
        <strain evidence="1 2">DSM 12447</strain>
    </source>
</reference>
<name>A0A0B9ABT2_9SPHN</name>
<evidence type="ECO:0008006" key="3">
    <source>
        <dbReference type="Google" id="ProtNLM"/>
    </source>
</evidence>
<keyword evidence="2" id="KW-1185">Reference proteome</keyword>
<organism evidence="1 2">
    <name type="scientific">Novosphingobium subterraneum</name>
    <dbReference type="NCBI Taxonomy" id="48936"/>
    <lineage>
        <taxon>Bacteria</taxon>
        <taxon>Pseudomonadati</taxon>
        <taxon>Pseudomonadota</taxon>
        <taxon>Alphaproteobacteria</taxon>
        <taxon>Sphingomonadales</taxon>
        <taxon>Sphingomonadaceae</taxon>
        <taxon>Novosphingobium</taxon>
    </lineage>
</organism>
<dbReference type="InterPro" id="IPR016181">
    <property type="entry name" value="Acyl_CoA_acyltransferase"/>
</dbReference>
<dbReference type="PATRIC" id="fig|48936.3.peg.1240"/>
<dbReference type="PANTHER" id="PTHR47017">
    <property type="entry name" value="ACYL-COA"/>
    <property type="match status" value="1"/>
</dbReference>
<comment type="caution">
    <text evidence="1">The sequence shown here is derived from an EMBL/GenBank/DDBJ whole genome shotgun (WGS) entry which is preliminary data.</text>
</comment>
<dbReference type="Proteomes" id="UP000031338">
    <property type="component" value="Unassembled WGS sequence"/>
</dbReference>
<evidence type="ECO:0000313" key="2">
    <source>
        <dbReference type="Proteomes" id="UP000031338"/>
    </source>
</evidence>
<dbReference type="AlphaFoldDB" id="A0A0B9ABT2"/>
<proteinExistence type="predicted"/>
<dbReference type="InterPro" id="IPR007434">
    <property type="entry name" value="FemAB-like"/>
</dbReference>
<dbReference type="EMBL" id="JRVC01000005">
    <property type="protein sequence ID" value="KHS48049.1"/>
    <property type="molecule type" value="Genomic_DNA"/>
</dbReference>
<accession>A0A0B9ABT2</accession>
<dbReference type="SUPFAM" id="SSF55729">
    <property type="entry name" value="Acyl-CoA N-acyltransferases (Nat)"/>
    <property type="match status" value="1"/>
</dbReference>
<gene>
    <name evidence="1" type="ORF">NJ75_01236</name>
</gene>
<protein>
    <recommendedName>
        <fullName evidence="3">N-acetyltransferase</fullName>
    </recommendedName>
</protein>
<evidence type="ECO:0000313" key="1">
    <source>
        <dbReference type="EMBL" id="KHS48049.1"/>
    </source>
</evidence>
<dbReference type="STRING" id="48936.NJ75_01236"/>
<dbReference type="Gene3D" id="3.40.630.30">
    <property type="match status" value="1"/>
</dbReference>
<dbReference type="Pfam" id="PF04339">
    <property type="entry name" value="FemAB_like"/>
    <property type="match status" value="1"/>
</dbReference>
<sequence length="397" mass="44130">MRQTVPMDLLPRAQASGHDPRVTYTARIHKSVSEIAAEDWDRLAGDGNPFVSHAFLKLLEDSGSVGGRSGWSPLPIVIEGEGGKPAAALPAYLKSHSQGEYVFDHSWADAWARAGGNYYPKLQISAPFTPATGPRLLLGDRPELAIPLLRAAEQLCNSNGLSSAHATFIEPGQLPLFEQAGWLPRSDIQFHWENRGYESFADFLGALSSEKRKNLRKERAKAQDGVEIRQLTGDAIRPQHWDAFWVFYQDTGMRKWGRPYLTRAAFDLIGERMADKVLLVLAFDGDEPVAGALNFIGRDALYGRYWGAVVEKPFLHFELCYYQAINAAIALGLSRVEAGAQGGHKLARGYEPVRTWSAHYIADPNFRSAVADFLERERAGIAQDQMYLGERTPFRKG</sequence>
<dbReference type="PANTHER" id="PTHR47017:SF1">
    <property type="entry name" value="ACYL-COA"/>
    <property type="match status" value="1"/>
</dbReference>